<dbReference type="EMBL" id="SRPS01000004">
    <property type="protein sequence ID" value="KAG5978079.1"/>
    <property type="molecule type" value="Genomic_DNA"/>
</dbReference>
<organism evidence="1 2">
    <name type="scientific">Claviceps arundinis</name>
    <dbReference type="NCBI Taxonomy" id="1623583"/>
    <lineage>
        <taxon>Eukaryota</taxon>
        <taxon>Fungi</taxon>
        <taxon>Dikarya</taxon>
        <taxon>Ascomycota</taxon>
        <taxon>Pezizomycotina</taxon>
        <taxon>Sordariomycetes</taxon>
        <taxon>Hypocreomycetidae</taxon>
        <taxon>Hypocreales</taxon>
        <taxon>Clavicipitaceae</taxon>
        <taxon>Claviceps</taxon>
    </lineage>
</organism>
<evidence type="ECO:0000313" key="1">
    <source>
        <dbReference type="EMBL" id="KAG5978079.1"/>
    </source>
</evidence>
<reference evidence="1" key="1">
    <citation type="journal article" date="2020" name="bioRxiv">
        <title>Whole genome comparisons of ergot fungi reveals the divergence and evolution of species within the genus Claviceps are the result of varying mechanisms driving genome evolution and host range expansion.</title>
        <authorList>
            <person name="Wyka S.A."/>
            <person name="Mondo S.J."/>
            <person name="Liu M."/>
            <person name="Dettman J."/>
            <person name="Nalam V."/>
            <person name="Broders K.D."/>
        </authorList>
    </citation>
    <scope>NUCLEOTIDE SEQUENCE</scope>
    <source>
        <strain evidence="1">CCC 1102</strain>
    </source>
</reference>
<protein>
    <submittedName>
        <fullName evidence="1">Uncharacterized protein</fullName>
    </submittedName>
</protein>
<dbReference type="Proteomes" id="UP000784919">
    <property type="component" value="Unassembled WGS sequence"/>
</dbReference>
<sequence>MSSTTFPVEAELPRSGIRAALLSVAIVFAIPFAQNIHPRVLEASPSYLYLKFNFVNLKASFETFEQTGSALPDDTVEVLRNDCDGALIEAVNAFIGYS</sequence>
<gene>
    <name evidence="1" type="ORF">E4U56_005558</name>
</gene>
<proteinExistence type="predicted"/>
<evidence type="ECO:0000313" key="2">
    <source>
        <dbReference type="Proteomes" id="UP000784919"/>
    </source>
</evidence>
<accession>A0A9P7SUZ2</accession>
<comment type="caution">
    <text evidence="1">The sequence shown here is derived from an EMBL/GenBank/DDBJ whole genome shotgun (WGS) entry which is preliminary data.</text>
</comment>
<name>A0A9P7SUZ2_9HYPO</name>
<dbReference type="OrthoDB" id="10261637at2759"/>
<dbReference type="AlphaFoldDB" id="A0A9P7SUZ2"/>